<feature type="compositionally biased region" description="Basic and acidic residues" evidence="1">
    <location>
        <begin position="100"/>
        <end position="123"/>
    </location>
</feature>
<feature type="region of interest" description="Disordered" evidence="1">
    <location>
        <begin position="472"/>
        <end position="523"/>
    </location>
</feature>
<name>A0A2S2E4H2_9ALTE</name>
<feature type="region of interest" description="Disordered" evidence="1">
    <location>
        <begin position="356"/>
        <end position="378"/>
    </location>
</feature>
<dbReference type="PANTHER" id="PTHR37533">
    <property type="entry name" value="FLAGELLAR HOOK-LENGTH CONTROL PROTEIN"/>
    <property type="match status" value="1"/>
</dbReference>
<dbReference type="InterPro" id="IPR021136">
    <property type="entry name" value="Flagellar_hook_control-like_C"/>
</dbReference>
<evidence type="ECO:0000259" key="2">
    <source>
        <dbReference type="Pfam" id="PF02120"/>
    </source>
</evidence>
<dbReference type="OrthoDB" id="1792985at2"/>
<dbReference type="CDD" id="cd17470">
    <property type="entry name" value="T3SS_Flik_C"/>
    <property type="match status" value="1"/>
</dbReference>
<accession>A0A2S2E4H2</accession>
<keyword evidence="3" id="KW-0969">Cilium</keyword>
<proteinExistence type="predicted"/>
<reference evidence="3 4" key="1">
    <citation type="submission" date="2018-05" db="EMBL/GenBank/DDBJ databases">
        <title>Salinimonas sp. HMF8227 Genome sequencing and assembly.</title>
        <authorList>
            <person name="Kang H."/>
            <person name="Kang J."/>
            <person name="Cha I."/>
            <person name="Kim H."/>
            <person name="Joh K."/>
        </authorList>
    </citation>
    <scope>NUCLEOTIDE SEQUENCE [LARGE SCALE GENOMIC DNA]</scope>
    <source>
        <strain evidence="3 4">HMF8227</strain>
    </source>
</reference>
<feature type="compositionally biased region" description="Polar residues" evidence="1">
    <location>
        <begin position="21"/>
        <end position="33"/>
    </location>
</feature>
<organism evidence="3 4">
    <name type="scientific">Saliniradius amylolyticus</name>
    <dbReference type="NCBI Taxonomy" id="2183582"/>
    <lineage>
        <taxon>Bacteria</taxon>
        <taxon>Pseudomonadati</taxon>
        <taxon>Pseudomonadota</taxon>
        <taxon>Gammaproteobacteria</taxon>
        <taxon>Alteromonadales</taxon>
        <taxon>Alteromonadaceae</taxon>
        <taxon>Saliniradius</taxon>
    </lineage>
</organism>
<evidence type="ECO:0000313" key="4">
    <source>
        <dbReference type="Proteomes" id="UP000245728"/>
    </source>
</evidence>
<dbReference type="Pfam" id="PF02120">
    <property type="entry name" value="Flg_hook"/>
    <property type="match status" value="1"/>
</dbReference>
<protein>
    <submittedName>
        <fullName evidence="3">Flagellar hook-length control protein</fullName>
    </submittedName>
</protein>
<feature type="compositionally biased region" description="Acidic residues" evidence="1">
    <location>
        <begin position="183"/>
        <end position="194"/>
    </location>
</feature>
<feature type="compositionally biased region" description="Polar residues" evidence="1">
    <location>
        <begin position="472"/>
        <end position="486"/>
    </location>
</feature>
<feature type="region of interest" description="Disordered" evidence="1">
    <location>
        <begin position="1"/>
        <end position="199"/>
    </location>
</feature>
<keyword evidence="4" id="KW-1185">Reference proteome</keyword>
<feature type="compositionally biased region" description="Basic and acidic residues" evidence="1">
    <location>
        <begin position="69"/>
        <end position="91"/>
    </location>
</feature>
<feature type="domain" description="Flagellar hook-length control protein-like C-terminal" evidence="2">
    <location>
        <begin position="542"/>
        <end position="623"/>
    </location>
</feature>
<feature type="compositionally biased region" description="Polar residues" evidence="1">
    <location>
        <begin position="508"/>
        <end position="521"/>
    </location>
</feature>
<dbReference type="InterPro" id="IPR038610">
    <property type="entry name" value="FliK-like_C_sf"/>
</dbReference>
<feature type="region of interest" description="Disordered" evidence="1">
    <location>
        <begin position="609"/>
        <end position="667"/>
    </location>
</feature>
<dbReference type="EMBL" id="CP029347">
    <property type="protein sequence ID" value="AWL12558.1"/>
    <property type="molecule type" value="Genomic_DNA"/>
</dbReference>
<dbReference type="InterPro" id="IPR052563">
    <property type="entry name" value="FliK"/>
</dbReference>
<feature type="region of interest" description="Disordered" evidence="1">
    <location>
        <begin position="256"/>
        <end position="280"/>
    </location>
</feature>
<dbReference type="KEGG" id="salh:HMF8227_02097"/>
<feature type="compositionally biased region" description="Low complexity" evidence="1">
    <location>
        <begin position="611"/>
        <end position="629"/>
    </location>
</feature>
<dbReference type="RefSeq" id="WP_109340120.1">
    <property type="nucleotide sequence ID" value="NZ_CP029347.1"/>
</dbReference>
<keyword evidence="3" id="KW-0966">Cell projection</keyword>
<feature type="compositionally biased region" description="Low complexity" evidence="1">
    <location>
        <begin position="125"/>
        <end position="135"/>
    </location>
</feature>
<dbReference type="Gene3D" id="3.30.750.140">
    <property type="match status" value="1"/>
</dbReference>
<feature type="compositionally biased region" description="Low complexity" evidence="1">
    <location>
        <begin position="356"/>
        <end position="375"/>
    </location>
</feature>
<evidence type="ECO:0000313" key="3">
    <source>
        <dbReference type="EMBL" id="AWL12558.1"/>
    </source>
</evidence>
<sequence>MQQVATPNPAIAAPKVKGSESRSPQTASESNGAFSEHFTRQQAANESKSAKQTESASRTEVSERAAVSTDKDNRISDKPKHDSERSAKKGEAASQGVKGKTREHPEATQHPDQHKKAQAESDKTAASSQSAQSPAKPIQAEQKDHVEEGESPENQHWLDLIHELADQHISQQGSVDKQKQSEDVSEEVTSDPDDNAPSMAKWLEQLGFDADRVLQELDGEQRQQLEAIMAELQATDNSGEPKELVHFLDKLTRFLQQQSADKGEAANQDNPEDMPLDPKWLNGQTQKLLQAINQFNKEADGEGPGQEVKVGVQELTLLRQQLMAQESTGLTTETESDEVLQLIRDKLLKIQGKGTADVSSAGASDSGNNSTASNAEPDMERTLKALARLSDTKLDQALSQASQALQGADESEKSSFISSLKAGVEEMKAQLKQGREPGLDLKALVAQALSSEGESSDKQTATLQDAIQRLTSLTDSQSRAQAQTSPPAELMNSPMAAERAGVGHVEATSGSKAAQPTSSPAGQMERAINIAKSEAAQQLADRVRMLVDQGNMSADIRLDPPDLGSMQIRVQMNGEQASVNMTVQNQQAKEMLDQAMPRLRELLSEKGIELGQSSVEQEQQQAQEQSSQGQGAGGSSEGHDGEQGEDSETGVEMSVVNGSLGGIDYFV</sequence>
<dbReference type="AlphaFoldDB" id="A0A2S2E4H2"/>
<gene>
    <name evidence="3" type="ORF">HMF8227_02097</name>
</gene>
<feature type="compositionally biased region" description="Polar residues" evidence="1">
    <location>
        <begin position="40"/>
        <end position="59"/>
    </location>
</feature>
<evidence type="ECO:0000256" key="1">
    <source>
        <dbReference type="SAM" id="MobiDB-lite"/>
    </source>
</evidence>
<dbReference type="Proteomes" id="UP000245728">
    <property type="component" value="Chromosome"/>
</dbReference>
<keyword evidence="3" id="KW-0282">Flagellum</keyword>
<dbReference type="PANTHER" id="PTHR37533:SF2">
    <property type="entry name" value="FLAGELLAR HOOK-LENGTH CONTROL PROTEIN"/>
    <property type="match status" value="1"/>
</dbReference>